<evidence type="ECO:0000259" key="14">
    <source>
        <dbReference type="PROSITE" id="PS50885"/>
    </source>
</evidence>
<dbReference type="PRINTS" id="PR00344">
    <property type="entry name" value="BCTRLSENSOR"/>
</dbReference>
<keyword evidence="9" id="KW-0902">Two-component regulatory system</keyword>
<keyword evidence="4" id="KW-0597">Phosphoprotein</keyword>
<comment type="catalytic activity">
    <reaction evidence="1">
        <text>ATP + protein L-histidine = ADP + protein N-phospho-L-histidine.</text>
        <dbReference type="EC" id="2.7.13.3"/>
    </reaction>
</comment>
<feature type="domain" description="Histidine kinase" evidence="13">
    <location>
        <begin position="245"/>
        <end position="451"/>
    </location>
</feature>
<dbReference type="InterPro" id="IPR003594">
    <property type="entry name" value="HATPase_dom"/>
</dbReference>
<dbReference type="InterPro" id="IPR036890">
    <property type="entry name" value="HATPase_C_sf"/>
</dbReference>
<evidence type="ECO:0000256" key="11">
    <source>
        <dbReference type="SAM" id="MobiDB-lite"/>
    </source>
</evidence>
<feature type="region of interest" description="Disordered" evidence="11">
    <location>
        <begin position="456"/>
        <end position="482"/>
    </location>
</feature>
<evidence type="ECO:0000256" key="9">
    <source>
        <dbReference type="ARBA" id="ARBA00023012"/>
    </source>
</evidence>
<evidence type="ECO:0000259" key="13">
    <source>
        <dbReference type="PROSITE" id="PS50109"/>
    </source>
</evidence>
<dbReference type="PROSITE" id="PS50109">
    <property type="entry name" value="HIS_KIN"/>
    <property type="match status" value="1"/>
</dbReference>
<evidence type="ECO:0000256" key="1">
    <source>
        <dbReference type="ARBA" id="ARBA00000085"/>
    </source>
</evidence>
<comment type="caution">
    <text evidence="15">The sequence shown here is derived from an EMBL/GenBank/DDBJ whole genome shotgun (WGS) entry which is preliminary data.</text>
</comment>
<comment type="subcellular location">
    <subcellularLocation>
        <location evidence="2">Cell membrane</location>
    </subcellularLocation>
</comment>
<evidence type="ECO:0000256" key="10">
    <source>
        <dbReference type="ARBA" id="ARBA00023136"/>
    </source>
</evidence>
<dbReference type="InterPro" id="IPR036097">
    <property type="entry name" value="HisK_dim/P_sf"/>
</dbReference>
<dbReference type="Gene3D" id="1.10.287.130">
    <property type="match status" value="1"/>
</dbReference>
<evidence type="ECO:0000256" key="3">
    <source>
        <dbReference type="ARBA" id="ARBA00012438"/>
    </source>
</evidence>
<reference evidence="15 16" key="1">
    <citation type="submission" date="2020-08" db="EMBL/GenBank/DDBJ databases">
        <title>Genomic Encyclopedia of Type Strains, Phase IV (KMG-IV): sequencing the most valuable type-strain genomes for metagenomic binning, comparative biology and taxonomic classification.</title>
        <authorList>
            <person name="Goeker M."/>
        </authorList>
    </citation>
    <scope>NUCLEOTIDE SEQUENCE [LARGE SCALE GENOMIC DNA]</scope>
    <source>
        <strain evidence="15 16">DSM 45615</strain>
    </source>
</reference>
<organism evidence="15 16">
    <name type="scientific">Thermocatellispora tengchongensis</name>
    <dbReference type="NCBI Taxonomy" id="1073253"/>
    <lineage>
        <taxon>Bacteria</taxon>
        <taxon>Bacillati</taxon>
        <taxon>Actinomycetota</taxon>
        <taxon>Actinomycetes</taxon>
        <taxon>Streptosporangiales</taxon>
        <taxon>Streptosporangiaceae</taxon>
        <taxon>Thermocatellispora</taxon>
    </lineage>
</organism>
<keyword evidence="10 12" id="KW-0472">Membrane</keyword>
<evidence type="ECO:0000313" key="16">
    <source>
        <dbReference type="Proteomes" id="UP000578449"/>
    </source>
</evidence>
<evidence type="ECO:0000256" key="7">
    <source>
        <dbReference type="ARBA" id="ARBA00022777"/>
    </source>
</evidence>
<keyword evidence="6 12" id="KW-0812">Transmembrane</keyword>
<dbReference type="SMART" id="SM00387">
    <property type="entry name" value="HATPase_c"/>
    <property type="match status" value="1"/>
</dbReference>
<name>A0A840P5N2_9ACTN</name>
<evidence type="ECO:0000313" key="15">
    <source>
        <dbReference type="EMBL" id="MBB5133866.1"/>
    </source>
</evidence>
<sequence>MSARARIVGWVLLVAALALTVSVFSTWHILLTRVEDRVNAELFNEVQKLRLYAERSPERDVERVLTGHLQVNAPDRYETFFTILDGRADRRTFAAPLARIDTDDALVARMAAAEKAEYGWADSAAGQVRYAVVPVSDGRRSGAFVIVAFYDYQREEVMDAMRALTVTALVALALAGAAGWLVAGRVLAPIRLVRQTAERISDSTDLTRRLQVSGNDDVAALAATFNHMLDRLENAFAAQRAFVDDAGHELRTPITVIRGHLELMGDDPADRAETIALVTDELARMHRIVDDLLTLAKAGQPDFVVLDDVEPADLTLSVLAKARALGERNWRVDEVADARIRADGQRITQALMQLLANAVRHTTPGDVVAVGSALRADTVLFWVRDSGPGVRPEDRERIFTRFVRDGSREHQGAGLGLAIVRSIAEAHGGHAHVEEAEGGGALFVITLPYVPAEDPFPAPAGNGAEDDCCEPCGDERTEELAR</sequence>
<evidence type="ECO:0000256" key="4">
    <source>
        <dbReference type="ARBA" id="ARBA00022553"/>
    </source>
</evidence>
<dbReference type="Pfam" id="PF00512">
    <property type="entry name" value="HisKA"/>
    <property type="match status" value="1"/>
</dbReference>
<dbReference type="InterPro" id="IPR004358">
    <property type="entry name" value="Sig_transdc_His_kin-like_C"/>
</dbReference>
<dbReference type="GO" id="GO:0000155">
    <property type="term" value="F:phosphorelay sensor kinase activity"/>
    <property type="evidence" value="ECO:0007669"/>
    <property type="project" value="InterPro"/>
</dbReference>
<dbReference type="GO" id="GO:0005886">
    <property type="term" value="C:plasma membrane"/>
    <property type="evidence" value="ECO:0007669"/>
    <property type="project" value="UniProtKB-SubCell"/>
</dbReference>
<dbReference type="SUPFAM" id="SSF55874">
    <property type="entry name" value="ATPase domain of HSP90 chaperone/DNA topoisomerase II/histidine kinase"/>
    <property type="match status" value="1"/>
</dbReference>
<dbReference type="InterPro" id="IPR050428">
    <property type="entry name" value="TCS_sensor_his_kinase"/>
</dbReference>
<keyword evidence="16" id="KW-1185">Reference proteome</keyword>
<feature type="transmembrane region" description="Helical" evidence="12">
    <location>
        <begin position="7"/>
        <end position="30"/>
    </location>
</feature>
<dbReference type="EC" id="2.7.13.3" evidence="3"/>
<proteinExistence type="predicted"/>
<dbReference type="CDD" id="cd00075">
    <property type="entry name" value="HATPase"/>
    <property type="match status" value="1"/>
</dbReference>
<dbReference type="PANTHER" id="PTHR45436">
    <property type="entry name" value="SENSOR HISTIDINE KINASE YKOH"/>
    <property type="match status" value="1"/>
</dbReference>
<dbReference type="EMBL" id="JACHGN010000007">
    <property type="protein sequence ID" value="MBB5133866.1"/>
    <property type="molecule type" value="Genomic_DNA"/>
</dbReference>
<dbReference type="Pfam" id="PF02518">
    <property type="entry name" value="HATPase_c"/>
    <property type="match status" value="1"/>
</dbReference>
<feature type="compositionally biased region" description="Basic and acidic residues" evidence="11">
    <location>
        <begin position="473"/>
        <end position="482"/>
    </location>
</feature>
<dbReference type="SUPFAM" id="SSF158472">
    <property type="entry name" value="HAMP domain-like"/>
    <property type="match status" value="1"/>
</dbReference>
<keyword evidence="5" id="KW-0808">Transferase</keyword>
<feature type="domain" description="HAMP" evidence="14">
    <location>
        <begin position="184"/>
        <end position="237"/>
    </location>
</feature>
<protein>
    <recommendedName>
        <fullName evidence="3">histidine kinase</fullName>
        <ecNumber evidence="3">2.7.13.3</ecNumber>
    </recommendedName>
</protein>
<evidence type="ECO:0000256" key="5">
    <source>
        <dbReference type="ARBA" id="ARBA00022679"/>
    </source>
</evidence>
<dbReference type="SMART" id="SM00304">
    <property type="entry name" value="HAMP"/>
    <property type="match status" value="1"/>
</dbReference>
<keyword evidence="8 12" id="KW-1133">Transmembrane helix</keyword>
<dbReference type="Pfam" id="PF00672">
    <property type="entry name" value="HAMP"/>
    <property type="match status" value="1"/>
</dbReference>
<dbReference type="SMART" id="SM00388">
    <property type="entry name" value="HisKA"/>
    <property type="match status" value="1"/>
</dbReference>
<gene>
    <name evidence="15" type="ORF">HNP84_003592</name>
</gene>
<dbReference type="Gene3D" id="6.10.340.10">
    <property type="match status" value="1"/>
</dbReference>
<dbReference type="PANTHER" id="PTHR45436:SF5">
    <property type="entry name" value="SENSOR HISTIDINE KINASE TRCS"/>
    <property type="match status" value="1"/>
</dbReference>
<keyword evidence="7 15" id="KW-0418">Kinase</keyword>
<dbReference type="PROSITE" id="PS50885">
    <property type="entry name" value="HAMP"/>
    <property type="match status" value="1"/>
</dbReference>
<evidence type="ECO:0000256" key="12">
    <source>
        <dbReference type="SAM" id="Phobius"/>
    </source>
</evidence>
<dbReference type="CDD" id="cd00082">
    <property type="entry name" value="HisKA"/>
    <property type="match status" value="1"/>
</dbReference>
<evidence type="ECO:0000256" key="8">
    <source>
        <dbReference type="ARBA" id="ARBA00022989"/>
    </source>
</evidence>
<dbReference type="InterPro" id="IPR003661">
    <property type="entry name" value="HisK_dim/P_dom"/>
</dbReference>
<dbReference type="Proteomes" id="UP000578449">
    <property type="component" value="Unassembled WGS sequence"/>
</dbReference>
<dbReference type="InterPro" id="IPR003660">
    <property type="entry name" value="HAMP_dom"/>
</dbReference>
<dbReference type="SUPFAM" id="SSF47384">
    <property type="entry name" value="Homodimeric domain of signal transducing histidine kinase"/>
    <property type="match status" value="1"/>
</dbReference>
<dbReference type="InterPro" id="IPR005467">
    <property type="entry name" value="His_kinase_dom"/>
</dbReference>
<accession>A0A840P5N2</accession>
<dbReference type="FunFam" id="1.10.287.130:FF:000001">
    <property type="entry name" value="Two-component sensor histidine kinase"/>
    <property type="match status" value="1"/>
</dbReference>
<dbReference type="CDD" id="cd06225">
    <property type="entry name" value="HAMP"/>
    <property type="match status" value="1"/>
</dbReference>
<dbReference type="RefSeq" id="WP_221336388.1">
    <property type="nucleotide sequence ID" value="NZ_BAABIX010000058.1"/>
</dbReference>
<evidence type="ECO:0000256" key="6">
    <source>
        <dbReference type="ARBA" id="ARBA00022692"/>
    </source>
</evidence>
<dbReference type="AlphaFoldDB" id="A0A840P5N2"/>
<dbReference type="Gene3D" id="3.30.565.10">
    <property type="entry name" value="Histidine kinase-like ATPase, C-terminal domain"/>
    <property type="match status" value="1"/>
</dbReference>
<evidence type="ECO:0000256" key="2">
    <source>
        <dbReference type="ARBA" id="ARBA00004236"/>
    </source>
</evidence>